<dbReference type="GO" id="GO:0006307">
    <property type="term" value="P:DNA alkylation repair"/>
    <property type="evidence" value="ECO:0007669"/>
    <property type="project" value="InterPro"/>
</dbReference>
<dbReference type="Gene3D" id="2.60.120.590">
    <property type="entry name" value="Alpha-ketoglutarate-dependent dioxygenase AlkB-like"/>
    <property type="match status" value="1"/>
</dbReference>
<comment type="cofactor">
    <cofactor evidence="1">
        <name>Fe(2+)</name>
        <dbReference type="ChEBI" id="CHEBI:29033"/>
    </cofactor>
</comment>
<dbReference type="SUPFAM" id="SSF51197">
    <property type="entry name" value="Clavaminate synthase-like"/>
    <property type="match status" value="1"/>
</dbReference>
<comment type="caution">
    <text evidence="4">The sequence shown here is derived from an EMBL/GenBank/DDBJ whole genome shotgun (WGS) entry which is preliminary data.</text>
</comment>
<dbReference type="AlphaFoldDB" id="A0A267DYW5"/>
<dbReference type="PANTHER" id="PTHR31212:SF4">
    <property type="entry name" value="ALPHA-KETOGLUTARATE-DEPENDENT DIOXYGENASE ALKB HOMOLOG 3"/>
    <property type="match status" value="1"/>
</dbReference>
<dbReference type="Pfam" id="PF13532">
    <property type="entry name" value="2OG-FeII_Oxy_2"/>
    <property type="match status" value="1"/>
</dbReference>
<name>A0A267DYW5_9PLAT</name>
<dbReference type="InterPro" id="IPR027450">
    <property type="entry name" value="AlkB-like"/>
</dbReference>
<feature type="region of interest" description="Disordered" evidence="2">
    <location>
        <begin position="236"/>
        <end position="269"/>
    </location>
</feature>
<feature type="compositionally biased region" description="Basic residues" evidence="2">
    <location>
        <begin position="24"/>
        <end position="63"/>
    </location>
</feature>
<dbReference type="PROSITE" id="PS51471">
    <property type="entry name" value="FE2OG_OXY"/>
    <property type="match status" value="1"/>
</dbReference>
<feature type="compositionally biased region" description="Pro residues" evidence="2">
    <location>
        <begin position="142"/>
        <end position="157"/>
    </location>
</feature>
<proteinExistence type="predicted"/>
<evidence type="ECO:0000256" key="2">
    <source>
        <dbReference type="SAM" id="MobiDB-lite"/>
    </source>
</evidence>
<dbReference type="InterPro" id="IPR005123">
    <property type="entry name" value="Oxoglu/Fe-dep_dioxygenase_dom"/>
</dbReference>
<feature type="domain" description="Fe2OG dioxygenase" evidence="3">
    <location>
        <begin position="377"/>
        <end position="488"/>
    </location>
</feature>
<dbReference type="OrthoDB" id="545910at2759"/>
<dbReference type="Proteomes" id="UP000215902">
    <property type="component" value="Unassembled WGS sequence"/>
</dbReference>
<protein>
    <recommendedName>
        <fullName evidence="3">Fe2OG dioxygenase domain-containing protein</fullName>
    </recommendedName>
</protein>
<dbReference type="GO" id="GO:0005654">
    <property type="term" value="C:nucleoplasm"/>
    <property type="evidence" value="ECO:0007669"/>
    <property type="project" value="TreeGrafter"/>
</dbReference>
<feature type="compositionally biased region" description="Basic and acidic residues" evidence="2">
    <location>
        <begin position="93"/>
        <end position="104"/>
    </location>
</feature>
<reference evidence="4 5" key="1">
    <citation type="submission" date="2017-06" db="EMBL/GenBank/DDBJ databases">
        <title>A platform for efficient transgenesis in Macrostomum lignano, a flatworm model organism for stem cell research.</title>
        <authorList>
            <person name="Berezikov E."/>
        </authorList>
    </citation>
    <scope>NUCLEOTIDE SEQUENCE [LARGE SCALE GENOMIC DNA]</scope>
    <source>
        <strain evidence="4">DV1</strain>
        <tissue evidence="4">Whole organism</tissue>
    </source>
</reference>
<dbReference type="PANTHER" id="PTHR31212">
    <property type="entry name" value="ALPHA-KETOGLUTARATE-DEPENDENT DIOXYGENASE ALKB HOMOLOG 3"/>
    <property type="match status" value="1"/>
</dbReference>
<accession>A0A267DYW5</accession>
<evidence type="ECO:0000313" key="5">
    <source>
        <dbReference type="Proteomes" id="UP000215902"/>
    </source>
</evidence>
<dbReference type="GO" id="GO:0051213">
    <property type="term" value="F:dioxygenase activity"/>
    <property type="evidence" value="ECO:0007669"/>
    <property type="project" value="InterPro"/>
</dbReference>
<feature type="compositionally biased region" description="Low complexity" evidence="2">
    <location>
        <begin position="13"/>
        <end position="23"/>
    </location>
</feature>
<dbReference type="STRING" id="282301.A0A267DYW5"/>
<feature type="region of interest" description="Disordered" evidence="2">
    <location>
        <begin position="1"/>
        <end position="177"/>
    </location>
</feature>
<dbReference type="InterPro" id="IPR037151">
    <property type="entry name" value="AlkB-like_sf"/>
</dbReference>
<organism evidence="4 5">
    <name type="scientific">Macrostomum lignano</name>
    <dbReference type="NCBI Taxonomy" id="282301"/>
    <lineage>
        <taxon>Eukaryota</taxon>
        <taxon>Metazoa</taxon>
        <taxon>Spiralia</taxon>
        <taxon>Lophotrochozoa</taxon>
        <taxon>Platyhelminthes</taxon>
        <taxon>Rhabditophora</taxon>
        <taxon>Macrostomorpha</taxon>
        <taxon>Macrostomida</taxon>
        <taxon>Macrostomidae</taxon>
        <taxon>Macrostomum</taxon>
    </lineage>
</organism>
<keyword evidence="5" id="KW-1185">Reference proteome</keyword>
<dbReference type="GO" id="GO:0005739">
    <property type="term" value="C:mitochondrion"/>
    <property type="evidence" value="ECO:0007669"/>
    <property type="project" value="TreeGrafter"/>
</dbReference>
<evidence type="ECO:0000259" key="3">
    <source>
        <dbReference type="PROSITE" id="PS51471"/>
    </source>
</evidence>
<evidence type="ECO:0000256" key="1">
    <source>
        <dbReference type="ARBA" id="ARBA00001954"/>
    </source>
</evidence>
<dbReference type="EMBL" id="NIVC01003020">
    <property type="protein sequence ID" value="PAA53807.1"/>
    <property type="molecule type" value="Genomic_DNA"/>
</dbReference>
<dbReference type="InterPro" id="IPR032854">
    <property type="entry name" value="ALKBH3"/>
</dbReference>
<evidence type="ECO:0000313" key="4">
    <source>
        <dbReference type="EMBL" id="PAA53807.1"/>
    </source>
</evidence>
<feature type="compositionally biased region" description="Low complexity" evidence="2">
    <location>
        <begin position="158"/>
        <end position="168"/>
    </location>
</feature>
<gene>
    <name evidence="4" type="ORF">BOX15_Mlig032459g1</name>
</gene>
<sequence length="490" mass="54121">MGKHRTDSQQQQDASPDRAASSRSSKRKKDKSKKKEKKSKSSKREGRRGRSPSERKRRHRRSSSKSASPAPDSLKRQQRKRARSSSDSPLGQRHREGNSRDRPRPAMPSTGRGERARSPSLASQIPLPAGPPPAQQPSTAQAPPPPTPPPPPPPPPATSASVTAAASPFGAPAPQQFQLNPSAADFVPQLAAFNSPPPQQAFLSPPPARFCAPALSTPTILSPPLVAMNFSVPPPPMSIAGKEGDGGSRGGNSAAVGTPGDRSSDAEQPADLPDEFLQLGGNLLLSKHYHEPDSSISYFPNFLSKPEADNLFQVLLNELEWRQRDTLVRGEYHREPRLTCWFGVPYTYSGVELQANHVWHPLLADIKDRLVHNLDASFNSLLCNLYRSGRDSIGWHADDEKSLGRYPLIASISLGYERQFEVKTKRIQPKFRQLNEWGRHLRLPLRHGSLLVMRGAMQVHWLHSVPKDQLAFNSPTASRINLTFRYTHPD</sequence>